<organism evidence="6 7">
    <name type="scientific">Corynebacterium meridianum</name>
    <dbReference type="NCBI Taxonomy" id="2765363"/>
    <lineage>
        <taxon>Bacteria</taxon>
        <taxon>Bacillati</taxon>
        <taxon>Actinomycetota</taxon>
        <taxon>Actinomycetes</taxon>
        <taxon>Mycobacteriales</taxon>
        <taxon>Corynebacteriaceae</taxon>
        <taxon>Corynebacterium</taxon>
    </lineage>
</organism>
<keyword evidence="3" id="KW-0804">Transcription</keyword>
<comment type="caution">
    <text evidence="6">The sequence shown here is derived from an EMBL/GenBank/DDBJ whole genome shotgun (WGS) entry which is preliminary data.</text>
</comment>
<dbReference type="RefSeq" id="WP_198738872.1">
    <property type="nucleotide sequence ID" value="NZ_JAEIOS010000013.1"/>
</dbReference>
<evidence type="ECO:0000256" key="4">
    <source>
        <dbReference type="SAM" id="MobiDB-lite"/>
    </source>
</evidence>
<keyword evidence="7" id="KW-1185">Reference proteome</keyword>
<dbReference type="InterPro" id="IPR036390">
    <property type="entry name" value="WH_DNA-bd_sf"/>
</dbReference>
<dbReference type="Pfam" id="PF07729">
    <property type="entry name" value="FCD"/>
    <property type="match status" value="1"/>
</dbReference>
<proteinExistence type="predicted"/>
<accession>A0A934I0A3</accession>
<dbReference type="Proteomes" id="UP000645966">
    <property type="component" value="Unassembled WGS sequence"/>
</dbReference>
<dbReference type="GO" id="GO:0003700">
    <property type="term" value="F:DNA-binding transcription factor activity"/>
    <property type="evidence" value="ECO:0007669"/>
    <property type="project" value="InterPro"/>
</dbReference>
<evidence type="ECO:0000313" key="6">
    <source>
        <dbReference type="EMBL" id="MBI8989847.1"/>
    </source>
</evidence>
<dbReference type="PRINTS" id="PR00035">
    <property type="entry name" value="HTHGNTR"/>
</dbReference>
<keyword evidence="1" id="KW-0805">Transcription regulation</keyword>
<evidence type="ECO:0000259" key="5">
    <source>
        <dbReference type="PROSITE" id="PS50949"/>
    </source>
</evidence>
<dbReference type="InterPro" id="IPR011711">
    <property type="entry name" value="GntR_C"/>
</dbReference>
<dbReference type="PANTHER" id="PTHR43537:SF5">
    <property type="entry name" value="UXU OPERON TRANSCRIPTIONAL REGULATOR"/>
    <property type="match status" value="1"/>
</dbReference>
<dbReference type="SUPFAM" id="SSF48008">
    <property type="entry name" value="GntR ligand-binding domain-like"/>
    <property type="match status" value="1"/>
</dbReference>
<name>A0A934I0A3_9CORY</name>
<dbReference type="SMART" id="SM00345">
    <property type="entry name" value="HTH_GNTR"/>
    <property type="match status" value="1"/>
</dbReference>
<feature type="region of interest" description="Disordered" evidence="4">
    <location>
        <begin position="1"/>
        <end position="36"/>
    </location>
</feature>
<dbReference type="GO" id="GO:0003677">
    <property type="term" value="F:DNA binding"/>
    <property type="evidence" value="ECO:0007669"/>
    <property type="project" value="UniProtKB-KW"/>
</dbReference>
<dbReference type="SMART" id="SM00895">
    <property type="entry name" value="FCD"/>
    <property type="match status" value="1"/>
</dbReference>
<evidence type="ECO:0000313" key="7">
    <source>
        <dbReference type="Proteomes" id="UP000645966"/>
    </source>
</evidence>
<feature type="domain" description="HTH gntR-type" evidence="5">
    <location>
        <begin position="31"/>
        <end position="99"/>
    </location>
</feature>
<gene>
    <name evidence="6" type="ORF">JDV75_08745</name>
</gene>
<dbReference type="CDD" id="cd07377">
    <property type="entry name" value="WHTH_GntR"/>
    <property type="match status" value="1"/>
</dbReference>
<keyword evidence="2" id="KW-0238">DNA-binding</keyword>
<dbReference type="InterPro" id="IPR008920">
    <property type="entry name" value="TF_FadR/GntR_C"/>
</dbReference>
<sequence>MSEMRAGDPETGAVGEPSIVQAVLSRPQSARNRKDATSEAIKQFILDNRLRPGDPLPGETSLAETLDVSRSSVREALRRLEALDIVVVRRGSGSFVGALSMAPLVEALVFRTTLSAGGDLATLREVIQVRRFLDLGMSEALCGRLRGTSQPGLTALVHSMVDSAEKGETFTDADLAFHDGLLALAGNEVVRQLVSSFWQIHQAVVPTLGLAVHEGLVQTAHAHGDMLEAAMVGDVRAYERAVCDHYLPLETILDNR</sequence>
<protein>
    <submittedName>
        <fullName evidence="6">FadR family transcriptional regulator</fullName>
    </submittedName>
</protein>
<dbReference type="Gene3D" id="1.20.120.530">
    <property type="entry name" value="GntR ligand-binding domain-like"/>
    <property type="match status" value="1"/>
</dbReference>
<evidence type="ECO:0000256" key="1">
    <source>
        <dbReference type="ARBA" id="ARBA00023015"/>
    </source>
</evidence>
<dbReference type="PANTHER" id="PTHR43537">
    <property type="entry name" value="TRANSCRIPTIONAL REGULATOR, GNTR FAMILY"/>
    <property type="match status" value="1"/>
</dbReference>
<dbReference type="Pfam" id="PF00392">
    <property type="entry name" value="GntR"/>
    <property type="match status" value="1"/>
</dbReference>
<dbReference type="InterPro" id="IPR036388">
    <property type="entry name" value="WH-like_DNA-bd_sf"/>
</dbReference>
<evidence type="ECO:0000256" key="2">
    <source>
        <dbReference type="ARBA" id="ARBA00023125"/>
    </source>
</evidence>
<dbReference type="SUPFAM" id="SSF46785">
    <property type="entry name" value="Winged helix' DNA-binding domain"/>
    <property type="match status" value="1"/>
</dbReference>
<evidence type="ECO:0000256" key="3">
    <source>
        <dbReference type="ARBA" id="ARBA00023163"/>
    </source>
</evidence>
<dbReference type="Gene3D" id="1.10.10.10">
    <property type="entry name" value="Winged helix-like DNA-binding domain superfamily/Winged helix DNA-binding domain"/>
    <property type="match status" value="1"/>
</dbReference>
<dbReference type="EMBL" id="JAEIOS010000013">
    <property type="protein sequence ID" value="MBI8989847.1"/>
    <property type="molecule type" value="Genomic_DNA"/>
</dbReference>
<reference evidence="6" key="1">
    <citation type="submission" date="2020-12" db="EMBL/GenBank/DDBJ databases">
        <title>Genome public.</title>
        <authorList>
            <person name="Sun Q."/>
        </authorList>
    </citation>
    <scope>NUCLEOTIDE SEQUENCE</scope>
    <source>
        <strain evidence="6">CCM 8863</strain>
    </source>
</reference>
<dbReference type="PROSITE" id="PS50949">
    <property type="entry name" value="HTH_GNTR"/>
    <property type="match status" value="1"/>
</dbReference>
<dbReference type="InterPro" id="IPR000524">
    <property type="entry name" value="Tscrpt_reg_HTH_GntR"/>
</dbReference>
<dbReference type="AlphaFoldDB" id="A0A934I0A3"/>